<dbReference type="Proteomes" id="UP000245698">
    <property type="component" value="Unassembled WGS sequence"/>
</dbReference>
<evidence type="ECO:0000256" key="1">
    <source>
        <dbReference type="NCBIfam" id="TIGR01651"/>
    </source>
</evidence>
<dbReference type="RefSeq" id="WP_123148610.1">
    <property type="nucleotide sequence ID" value="NZ_FUIG01000025.1"/>
</dbReference>
<dbReference type="SMART" id="SM00327">
    <property type="entry name" value="VWA"/>
    <property type="match status" value="1"/>
</dbReference>
<dbReference type="Pfam" id="PF06213">
    <property type="entry name" value="CobT"/>
    <property type="match status" value="1"/>
</dbReference>
<keyword evidence="5" id="KW-1185">Reference proteome</keyword>
<name>A0A2P9AJM5_9HYPH</name>
<organism evidence="4 5">
    <name type="scientific">Mesorhizobium delmotii</name>
    <dbReference type="NCBI Taxonomy" id="1631247"/>
    <lineage>
        <taxon>Bacteria</taxon>
        <taxon>Pseudomonadati</taxon>
        <taxon>Pseudomonadota</taxon>
        <taxon>Alphaproteobacteria</taxon>
        <taxon>Hyphomicrobiales</taxon>
        <taxon>Phyllobacteriaceae</taxon>
        <taxon>Mesorhizobium</taxon>
    </lineage>
</organism>
<dbReference type="InterPro" id="IPR002035">
    <property type="entry name" value="VWF_A"/>
</dbReference>
<dbReference type="Pfam" id="PF11775">
    <property type="entry name" value="CobT_C"/>
    <property type="match status" value="1"/>
</dbReference>
<evidence type="ECO:0000259" key="3">
    <source>
        <dbReference type="PROSITE" id="PS50234"/>
    </source>
</evidence>
<evidence type="ECO:0000256" key="2">
    <source>
        <dbReference type="SAM" id="MobiDB-lite"/>
    </source>
</evidence>
<evidence type="ECO:0000313" key="4">
    <source>
        <dbReference type="EMBL" id="SJM31334.1"/>
    </source>
</evidence>
<proteinExistence type="predicted"/>
<dbReference type="PROSITE" id="PS50234">
    <property type="entry name" value="VWFA"/>
    <property type="match status" value="1"/>
</dbReference>
<feature type="region of interest" description="Disordered" evidence="2">
    <location>
        <begin position="218"/>
        <end position="305"/>
    </location>
</feature>
<accession>A0A2P9AJM5</accession>
<dbReference type="GO" id="GO:0051116">
    <property type="term" value="F:cobaltochelatase activity"/>
    <property type="evidence" value="ECO:0007669"/>
    <property type="project" value="UniProtKB-UniRule"/>
</dbReference>
<dbReference type="EMBL" id="FUIG01000025">
    <property type="protein sequence ID" value="SJM31334.1"/>
    <property type="molecule type" value="Genomic_DNA"/>
</dbReference>
<dbReference type="NCBIfam" id="TIGR01651">
    <property type="entry name" value="CobT"/>
    <property type="match status" value="1"/>
</dbReference>
<dbReference type="InterPro" id="IPR051928">
    <property type="entry name" value="NorD/CobT"/>
</dbReference>
<dbReference type="SUPFAM" id="SSF53300">
    <property type="entry name" value="vWA-like"/>
    <property type="match status" value="1"/>
</dbReference>
<feature type="compositionally biased region" description="Acidic residues" evidence="2">
    <location>
        <begin position="242"/>
        <end position="294"/>
    </location>
</feature>
<dbReference type="InterPro" id="IPR006538">
    <property type="entry name" value="CobT"/>
</dbReference>
<dbReference type="PANTHER" id="PTHR41248:SF1">
    <property type="entry name" value="NORD PROTEIN"/>
    <property type="match status" value="1"/>
</dbReference>
<dbReference type="InterPro" id="IPR036465">
    <property type="entry name" value="vWFA_dom_sf"/>
</dbReference>
<dbReference type="Gene3D" id="3.40.50.410">
    <property type="entry name" value="von Willebrand factor, type A domain"/>
    <property type="match status" value="1"/>
</dbReference>
<dbReference type="CDD" id="cd01454">
    <property type="entry name" value="vWA_norD_type"/>
    <property type="match status" value="1"/>
</dbReference>
<dbReference type="PIRSF" id="PIRSF031715">
    <property type="entry name" value="Cob_chel_CobT"/>
    <property type="match status" value="1"/>
</dbReference>
<evidence type="ECO:0000313" key="5">
    <source>
        <dbReference type="Proteomes" id="UP000245698"/>
    </source>
</evidence>
<dbReference type="GO" id="GO:0009236">
    <property type="term" value="P:cobalamin biosynthetic process"/>
    <property type="evidence" value="ECO:0007669"/>
    <property type="project" value="UniProtKB-UniRule"/>
</dbReference>
<keyword evidence="4" id="KW-0436">Ligase</keyword>
<sequence>MAGPGDNTRNKSKTGSEADSFKRAVTVCMRAIAGDKDLEVGFAKDRPALAGSRARLPELPKKASKADIAITRGLGDSMALKRACHDTRIHTRLAPEGKQARAIYDAVEQARVEAIGSRAMQGVADNIGSMLEDKYARANLIDVKDKADAPIEEALALMVREKLTGRAVPKSGERLVDLWRPWVEEKASADLDGLSAKLDDQQAFARVVREMLASMEMAEELSDDQETEDSEDNDENQPQGEEQSEEGGEDDSGSEQSQSDDTEASSDDEQSAETEASDATADDLSDDDDADAETPGEARRNDNPFTNLSKEIDYKVFTTAFDETVGAEDLCEEEELDRLRAFLDKQLANLSGVVGRLANRLQRRLMAQQNRSWDFDLEEGYLDPARLVRVVIDPMQPLSFKQERDTKFRDTVVTLVLDNSGSMRGRPITVAATCADILARTLERCGVSVEILGFTTRAWKGGQAREKWLKEGKPPNPGRLNDLRHIIYKSADHPWRRARRNLGLMMREGLLKENIDGEALLWAHNRLIARPEQRKILMMISDGAPVDDSTLSVNPGNYLERHLRAVIELIETRSPVELLAIGIGHDVTRYYRRAVTIVDAEELAGAMTEQLASLFGEESTRDTRRGGMRRAG</sequence>
<dbReference type="AlphaFoldDB" id="A0A2P9AJM5"/>
<feature type="domain" description="VWFA" evidence="3">
    <location>
        <begin position="412"/>
        <end position="632"/>
    </location>
</feature>
<dbReference type="EC" id="6.6.1.2" evidence="1"/>
<gene>
    <name evidence="4" type="primary">cobT</name>
    <name evidence="4" type="ORF">BQ8482_190064</name>
</gene>
<reference evidence="5" key="1">
    <citation type="submission" date="2016-12" db="EMBL/GenBank/DDBJ databases">
        <authorList>
            <person name="Brunel B."/>
        </authorList>
    </citation>
    <scope>NUCLEOTIDE SEQUENCE [LARGE SCALE GENOMIC DNA]</scope>
</reference>
<protein>
    <recommendedName>
        <fullName evidence="1">Cobaltochelatase subunit CobT</fullName>
        <ecNumber evidence="1">6.6.1.2</ecNumber>
    </recommendedName>
</protein>
<dbReference type="InterPro" id="IPR025861">
    <property type="entry name" value="CobT_VWA_dom"/>
</dbReference>
<feature type="compositionally biased region" description="Acidic residues" evidence="2">
    <location>
        <begin position="218"/>
        <end position="235"/>
    </location>
</feature>
<dbReference type="PANTHER" id="PTHR41248">
    <property type="entry name" value="NORD PROTEIN"/>
    <property type="match status" value="1"/>
</dbReference>